<evidence type="ECO:0000313" key="7">
    <source>
        <dbReference type="Proteomes" id="UP000095209"/>
    </source>
</evidence>
<keyword evidence="3 6" id="KW-0067">ATP-binding</keyword>
<evidence type="ECO:0000313" key="6">
    <source>
        <dbReference type="EMBL" id="OEH93520.1"/>
    </source>
</evidence>
<evidence type="ECO:0000256" key="3">
    <source>
        <dbReference type="ARBA" id="ARBA00022840"/>
    </source>
</evidence>
<protein>
    <submittedName>
        <fullName evidence="6">ABC transporter ATP-binding protein</fullName>
    </submittedName>
</protein>
<dbReference type="GO" id="GO:0005524">
    <property type="term" value="F:ATP binding"/>
    <property type="evidence" value="ECO:0007669"/>
    <property type="project" value="UniProtKB-KW"/>
</dbReference>
<dbReference type="InterPro" id="IPR003593">
    <property type="entry name" value="AAA+_ATPase"/>
</dbReference>
<dbReference type="STRING" id="1305675.BFG57_00570"/>
<feature type="domain" description="ABC transporter" evidence="5">
    <location>
        <begin position="2"/>
        <end position="239"/>
    </location>
</feature>
<accession>A0A1E5LHG3</accession>
<dbReference type="SMART" id="SM00382">
    <property type="entry name" value="AAA"/>
    <property type="match status" value="1"/>
</dbReference>
<evidence type="ECO:0000256" key="4">
    <source>
        <dbReference type="ARBA" id="ARBA00022967"/>
    </source>
</evidence>
<keyword evidence="1" id="KW-0813">Transport</keyword>
<name>A0A1E5LHG3_9BACI</name>
<dbReference type="SUPFAM" id="SSF52540">
    <property type="entry name" value="P-loop containing nucleoside triphosphate hydrolases"/>
    <property type="match status" value="1"/>
</dbReference>
<dbReference type="Gene3D" id="3.40.50.300">
    <property type="entry name" value="P-loop containing nucleotide triphosphate hydrolases"/>
    <property type="match status" value="1"/>
</dbReference>
<dbReference type="PROSITE" id="PS50893">
    <property type="entry name" value="ABC_TRANSPORTER_2"/>
    <property type="match status" value="1"/>
</dbReference>
<dbReference type="AlphaFoldDB" id="A0A1E5LHG3"/>
<proteinExistence type="predicted"/>
<reference evidence="6 7" key="1">
    <citation type="submission" date="2016-08" db="EMBL/GenBank/DDBJ databases">
        <title>Genome of Bacillus solimangrovi GH2-4.</title>
        <authorList>
            <person name="Lim S."/>
            <person name="Kim B.-C."/>
        </authorList>
    </citation>
    <scope>NUCLEOTIDE SEQUENCE [LARGE SCALE GENOMIC DNA]</scope>
    <source>
        <strain evidence="6 7">GH2-4</strain>
    </source>
</reference>
<evidence type="ECO:0000259" key="5">
    <source>
        <dbReference type="PROSITE" id="PS50893"/>
    </source>
</evidence>
<comment type="caution">
    <text evidence="6">The sequence shown here is derived from an EMBL/GenBank/DDBJ whole genome shotgun (WGS) entry which is preliminary data.</text>
</comment>
<dbReference type="OrthoDB" id="9787851at2"/>
<dbReference type="Pfam" id="PF00005">
    <property type="entry name" value="ABC_tran"/>
    <property type="match status" value="1"/>
</dbReference>
<dbReference type="PANTHER" id="PTHR42794">
    <property type="entry name" value="HEMIN IMPORT ATP-BINDING PROTEIN HMUV"/>
    <property type="match status" value="1"/>
</dbReference>
<dbReference type="PANTHER" id="PTHR42794:SF1">
    <property type="entry name" value="HEMIN IMPORT ATP-BINDING PROTEIN HMUV"/>
    <property type="match status" value="1"/>
</dbReference>
<dbReference type="RefSeq" id="WP_069716423.1">
    <property type="nucleotide sequence ID" value="NZ_MJEH01000011.1"/>
</dbReference>
<dbReference type="CDD" id="cd03214">
    <property type="entry name" value="ABC_Iron-Siderophores_B12_Hemin"/>
    <property type="match status" value="1"/>
</dbReference>
<dbReference type="EMBL" id="MJEH01000011">
    <property type="protein sequence ID" value="OEH93520.1"/>
    <property type="molecule type" value="Genomic_DNA"/>
</dbReference>
<dbReference type="InterPro" id="IPR002808">
    <property type="entry name" value="AdoCbi_amidolase"/>
</dbReference>
<dbReference type="InterPro" id="IPR003439">
    <property type="entry name" value="ABC_transporter-like_ATP-bd"/>
</dbReference>
<keyword evidence="2" id="KW-0547">Nucleotide-binding</keyword>
<dbReference type="FunFam" id="3.40.50.300:FF:000134">
    <property type="entry name" value="Iron-enterobactin ABC transporter ATP-binding protein"/>
    <property type="match status" value="1"/>
</dbReference>
<evidence type="ECO:0000256" key="2">
    <source>
        <dbReference type="ARBA" id="ARBA00022741"/>
    </source>
</evidence>
<organism evidence="6 7">
    <name type="scientific">Bacillus solimangrovi</name>
    <dbReference type="NCBI Taxonomy" id="1305675"/>
    <lineage>
        <taxon>Bacteria</taxon>
        <taxon>Bacillati</taxon>
        <taxon>Bacillota</taxon>
        <taxon>Bacilli</taxon>
        <taxon>Bacillales</taxon>
        <taxon>Bacillaceae</taxon>
        <taxon>Bacillus</taxon>
    </lineage>
</organism>
<dbReference type="Proteomes" id="UP000095209">
    <property type="component" value="Unassembled WGS sequence"/>
</dbReference>
<keyword evidence="7" id="KW-1185">Reference proteome</keyword>
<gene>
    <name evidence="6" type="ORF">BFG57_00570</name>
</gene>
<sequence length="491" mass="54686">MLKVKNASGGYGKKKVVSNISFSVKQGEVFGIIGPNGSGKSTLLQMINGKLPLMKGEILLNEQHISMYTAKEQAKLVAVLSQENDVAFAYTVRETVKLGRYSHQSGLFPRWSYDDEQAVIEALEKTQLTHLQDKSIQLLSGGERQRVYLARALAQKPKLLLLDEPTNHLDIAHQMRLLDTLKDWAKQYKFTVISIFHDLNLASLYCDRLLMLEAGKMVELQPSELALTEEKVQRIYETDVSRVDHPTKPAPFIAFEPKSFEIDRVVSLDDLTVMANHERITITSSKPIKTLSSALIGSGFQWSRQFVNRHVHKDYNESDPLAEMTEYLSNNGIQPQQTIAMMTAARLEDASYKRIDTDEFSLFIVVTAGTGNAVDVSKAYMHKQFSNVPGTINSWIFINACLTEAAFVQAMMTATEAKVKALQSEQIIDSETDTIATGTSTDSVLVGATQTGSTIEYAGTITNLGKAIGKLMYEAVSESVERYKQRVKVHD</sequence>
<dbReference type="InterPro" id="IPR027417">
    <property type="entry name" value="P-loop_NTPase"/>
</dbReference>
<dbReference type="GO" id="GO:0016887">
    <property type="term" value="F:ATP hydrolysis activity"/>
    <property type="evidence" value="ECO:0007669"/>
    <property type="project" value="InterPro"/>
</dbReference>
<keyword evidence="4" id="KW-1278">Translocase</keyword>
<evidence type="ECO:0000256" key="1">
    <source>
        <dbReference type="ARBA" id="ARBA00022448"/>
    </source>
</evidence>
<dbReference type="Pfam" id="PF01955">
    <property type="entry name" value="CbiZ"/>
    <property type="match status" value="1"/>
</dbReference>